<protein>
    <recommendedName>
        <fullName evidence="3">Helicase C-terminal domain-containing protein</fullName>
    </recommendedName>
</protein>
<dbReference type="EMBL" id="MFTT01000001">
    <property type="protein sequence ID" value="OGI70666.1"/>
    <property type="molecule type" value="Genomic_DNA"/>
</dbReference>
<dbReference type="Proteomes" id="UP000178059">
    <property type="component" value="Unassembled WGS sequence"/>
</dbReference>
<dbReference type="STRING" id="1801743.A2824_01135"/>
<dbReference type="AlphaFoldDB" id="A0A1F6VMA0"/>
<dbReference type="Gene3D" id="1.20.1320.20">
    <property type="entry name" value="hef helicase domain"/>
    <property type="match status" value="1"/>
</dbReference>
<sequence>MINPNSVISSQNDREREHCRIVSLNPTLKTIDELFQDLIKEAATPLKGFFRQPPKSDLFSQKEIGFIANQCSFDNGSYGFGLDYGYYMKIYRSYELCLVEGYEAFIDYVDMEKEKGKSSAKKLFKDERFRKIRDLVNCDTSPHPKVRDLLFLTVDPMYPMWKDFATVVFVNQKSTAESFKCYFNNVHKLKTEAVIGRPKNKKEREEYAEIFRKLESRELDIVFVSKVIKEDEEDKETKADMVIHFSMPKRKVWRIARSNIAAKSKYIRGGQVYFICLNHDFDKAPYMSSFPWPKKKKKTNQIELF</sequence>
<organism evidence="1 2">
    <name type="scientific">Candidatus Nomurabacteria bacterium RIFCSPHIGHO2_01_FULL_42_16</name>
    <dbReference type="NCBI Taxonomy" id="1801743"/>
    <lineage>
        <taxon>Bacteria</taxon>
        <taxon>Candidatus Nomuraibacteriota</taxon>
    </lineage>
</organism>
<accession>A0A1F6VMA0</accession>
<evidence type="ECO:0000313" key="1">
    <source>
        <dbReference type="EMBL" id="OGI70666.1"/>
    </source>
</evidence>
<reference evidence="1 2" key="1">
    <citation type="journal article" date="2016" name="Nat. Commun.">
        <title>Thousands of microbial genomes shed light on interconnected biogeochemical processes in an aquifer system.</title>
        <authorList>
            <person name="Anantharaman K."/>
            <person name="Brown C.T."/>
            <person name="Hug L.A."/>
            <person name="Sharon I."/>
            <person name="Castelle C.J."/>
            <person name="Probst A.J."/>
            <person name="Thomas B.C."/>
            <person name="Singh A."/>
            <person name="Wilkins M.J."/>
            <person name="Karaoz U."/>
            <person name="Brodie E.L."/>
            <person name="Williams K.H."/>
            <person name="Hubbard S.S."/>
            <person name="Banfield J.F."/>
        </authorList>
    </citation>
    <scope>NUCLEOTIDE SEQUENCE [LARGE SCALE GENOMIC DNA]</scope>
</reference>
<evidence type="ECO:0008006" key="3">
    <source>
        <dbReference type="Google" id="ProtNLM"/>
    </source>
</evidence>
<gene>
    <name evidence="1" type="ORF">A2824_01135</name>
</gene>
<dbReference type="InterPro" id="IPR027417">
    <property type="entry name" value="P-loop_NTPase"/>
</dbReference>
<name>A0A1F6VMA0_9BACT</name>
<dbReference type="Gene3D" id="3.40.50.300">
    <property type="entry name" value="P-loop containing nucleotide triphosphate hydrolases"/>
    <property type="match status" value="1"/>
</dbReference>
<comment type="caution">
    <text evidence="1">The sequence shown here is derived from an EMBL/GenBank/DDBJ whole genome shotgun (WGS) entry which is preliminary data.</text>
</comment>
<proteinExistence type="predicted"/>
<evidence type="ECO:0000313" key="2">
    <source>
        <dbReference type="Proteomes" id="UP000178059"/>
    </source>
</evidence>